<dbReference type="RefSeq" id="WP_046421780.1">
    <property type="nucleotide sequence ID" value="NZ_LBDA02000012.1"/>
</dbReference>
<accession>A0A1J4Q7R9</accession>
<keyword evidence="2" id="KW-0812">Transmembrane</keyword>
<dbReference type="Gene3D" id="3.60.40.10">
    <property type="entry name" value="PPM-type phosphatase domain"/>
    <property type="match status" value="1"/>
</dbReference>
<feature type="transmembrane region" description="Helical" evidence="2">
    <location>
        <begin position="56"/>
        <end position="77"/>
    </location>
</feature>
<evidence type="ECO:0000313" key="4">
    <source>
        <dbReference type="EMBL" id="OIK28414.1"/>
    </source>
</evidence>
<keyword evidence="5" id="KW-1185">Reference proteome</keyword>
<comment type="caution">
    <text evidence="4">The sequence shown here is derived from an EMBL/GenBank/DDBJ whole genome shotgun (WGS) entry which is preliminary data.</text>
</comment>
<keyword evidence="2" id="KW-0472">Membrane</keyword>
<dbReference type="AlphaFoldDB" id="A0A1J4Q7R9"/>
<reference evidence="4" key="1">
    <citation type="submission" date="2016-10" db="EMBL/GenBank/DDBJ databases">
        <title>Genome sequence of Streptomyces malaysiense MUSC 136.</title>
        <authorList>
            <person name="Lee L.-H."/>
            <person name="Ser H.-L."/>
        </authorList>
    </citation>
    <scope>NUCLEOTIDE SEQUENCE [LARGE SCALE GENOMIC DNA]</scope>
    <source>
        <strain evidence="4">MUSC 136</strain>
    </source>
</reference>
<dbReference type="Proteomes" id="UP000034838">
    <property type="component" value="Unassembled WGS sequence"/>
</dbReference>
<dbReference type="EMBL" id="LBDA02000012">
    <property type="protein sequence ID" value="OIK28414.1"/>
    <property type="molecule type" value="Genomic_DNA"/>
</dbReference>
<dbReference type="FunFam" id="3.60.40.10:FF:000058">
    <property type="entry name" value="Stage II sporulation protein E"/>
    <property type="match status" value="1"/>
</dbReference>
<dbReference type="InterPro" id="IPR052016">
    <property type="entry name" value="Bact_Sigma-Reg"/>
</dbReference>
<organism evidence="4 5">
    <name type="scientific">Streptomyces malaysiense</name>
    <dbReference type="NCBI Taxonomy" id="1428626"/>
    <lineage>
        <taxon>Bacteria</taxon>
        <taxon>Bacillati</taxon>
        <taxon>Actinomycetota</taxon>
        <taxon>Actinomycetes</taxon>
        <taxon>Kitasatosporales</taxon>
        <taxon>Streptomycetaceae</taxon>
        <taxon>Streptomyces</taxon>
    </lineage>
</organism>
<sequence length="365" mass="38199">MTVERPDAPVSGSAMLSWLPVGAMAVVAVADVVAGPGVGFLPLVSLGPAFSGLVGGWRRTALIGVAALLFCVGLGVYDGLFEERRGFTAMASVVGVTGAGIVAAVMRSRKEAELASVRSIAEVAQRVLLRPVPRTAGPFRAVVSYTSAVAEARIGGDLYEVVASPYGVRVIMGDVQGKGLAAVETAAVVLGAFREAAYDEPDLPGVSERLERSVARELEGEKFVTAVLAEFGPGEEVVFLNHGHPAPMIVHEDGGVAFPEPEAFALPLGLGGHGGERPAPYRVDFVPGDQLLLYTDGVTEARDPGGSFYPLADRRTLLMTPDADHALEALREDLVRYAEGPLHDDAAMLLLRYHGHTEGKPGALG</sequence>
<evidence type="ECO:0000256" key="1">
    <source>
        <dbReference type="ARBA" id="ARBA00022801"/>
    </source>
</evidence>
<evidence type="ECO:0000313" key="5">
    <source>
        <dbReference type="Proteomes" id="UP000034838"/>
    </source>
</evidence>
<dbReference type="Pfam" id="PF07228">
    <property type="entry name" value="SpoIIE"/>
    <property type="match status" value="1"/>
</dbReference>
<feature type="transmembrane region" description="Helical" evidence="2">
    <location>
        <begin position="20"/>
        <end position="44"/>
    </location>
</feature>
<dbReference type="PANTHER" id="PTHR43156">
    <property type="entry name" value="STAGE II SPORULATION PROTEIN E-RELATED"/>
    <property type="match status" value="1"/>
</dbReference>
<protein>
    <recommendedName>
        <fullName evidence="3">PPM-type phosphatase domain-containing protein</fullName>
    </recommendedName>
</protein>
<dbReference type="OrthoDB" id="4935951at2"/>
<feature type="transmembrane region" description="Helical" evidence="2">
    <location>
        <begin position="89"/>
        <end position="106"/>
    </location>
</feature>
<evidence type="ECO:0000259" key="3">
    <source>
        <dbReference type="SMART" id="SM00331"/>
    </source>
</evidence>
<dbReference type="GO" id="GO:0016791">
    <property type="term" value="F:phosphatase activity"/>
    <property type="evidence" value="ECO:0007669"/>
    <property type="project" value="TreeGrafter"/>
</dbReference>
<dbReference type="SUPFAM" id="SSF81606">
    <property type="entry name" value="PP2C-like"/>
    <property type="match status" value="1"/>
</dbReference>
<dbReference type="SMART" id="SM00331">
    <property type="entry name" value="PP2C_SIG"/>
    <property type="match status" value="1"/>
</dbReference>
<dbReference type="InterPro" id="IPR001932">
    <property type="entry name" value="PPM-type_phosphatase-like_dom"/>
</dbReference>
<keyword evidence="1" id="KW-0378">Hydrolase</keyword>
<name>A0A1J4Q7R9_9ACTN</name>
<proteinExistence type="predicted"/>
<feature type="domain" description="PPM-type phosphatase" evidence="3">
    <location>
        <begin position="139"/>
        <end position="353"/>
    </location>
</feature>
<keyword evidence="2" id="KW-1133">Transmembrane helix</keyword>
<evidence type="ECO:0000256" key="2">
    <source>
        <dbReference type="SAM" id="Phobius"/>
    </source>
</evidence>
<dbReference type="PANTHER" id="PTHR43156:SF2">
    <property type="entry name" value="STAGE II SPORULATION PROTEIN E"/>
    <property type="match status" value="1"/>
</dbReference>
<dbReference type="InterPro" id="IPR036457">
    <property type="entry name" value="PPM-type-like_dom_sf"/>
</dbReference>
<gene>
    <name evidence="4" type="ORF">VT52_007140</name>
</gene>